<reference evidence="1 2" key="1">
    <citation type="submission" date="2017-08" db="EMBL/GenBank/DDBJ databases">
        <title>The Vibrio qinghaiensis sp.-Q67 is a luminous bacteria isolated firstly from Qinghai lake, Qinghai province, China, which has been proved to be very sensitive to detect environmental and food pollutants. Therefore, complete genome analysis of V. qinghaiensis sp.-Q67 highlights the potential application of this strain on detection of hazards in the contaminated environments.</title>
        <authorList>
            <person name="Gong L."/>
        </authorList>
    </citation>
    <scope>NUCLEOTIDE SEQUENCE [LARGE SCALE GENOMIC DNA]</scope>
    <source>
        <strain evidence="1 2">Q67</strain>
    </source>
</reference>
<organism evidence="1 2">
    <name type="scientific">Vibrio qinghaiensis</name>
    <dbReference type="NCBI Taxonomy" id="2025808"/>
    <lineage>
        <taxon>Bacteria</taxon>
        <taxon>Pseudomonadati</taxon>
        <taxon>Pseudomonadota</taxon>
        <taxon>Gammaproteobacteria</taxon>
        <taxon>Vibrionales</taxon>
        <taxon>Vibrionaceae</taxon>
        <taxon>Vibrio</taxon>
    </lineage>
</organism>
<dbReference type="InterPro" id="IPR011990">
    <property type="entry name" value="TPR-like_helical_dom_sf"/>
</dbReference>
<proteinExistence type="predicted"/>
<dbReference type="KEGG" id="vqi:CCZ37_07420"/>
<evidence type="ECO:0000313" key="1">
    <source>
        <dbReference type="EMBL" id="ASU22429.1"/>
    </source>
</evidence>
<protein>
    <submittedName>
        <fullName evidence="1">Regulator</fullName>
    </submittedName>
</protein>
<dbReference type="Gene3D" id="1.25.40.10">
    <property type="entry name" value="Tetratricopeptide repeat domain"/>
    <property type="match status" value="1"/>
</dbReference>
<keyword evidence="2" id="KW-1185">Reference proteome</keyword>
<dbReference type="RefSeq" id="WP_094500188.1">
    <property type="nucleotide sequence ID" value="NZ_CAWNHI010000001.1"/>
</dbReference>
<evidence type="ECO:0000313" key="2">
    <source>
        <dbReference type="Proteomes" id="UP000215148"/>
    </source>
</evidence>
<dbReference type="EMBL" id="CP022741">
    <property type="protein sequence ID" value="ASU22429.1"/>
    <property type="molecule type" value="Genomic_DNA"/>
</dbReference>
<name>A0A223MXY6_9VIBR</name>
<dbReference type="SUPFAM" id="SSF48452">
    <property type="entry name" value="TPR-like"/>
    <property type="match status" value="1"/>
</dbReference>
<accession>A0A223MXY6</accession>
<dbReference type="Proteomes" id="UP000215148">
    <property type="component" value="Chromosome 1"/>
</dbReference>
<sequence length="161" mass="18720">MKEVKIDFNTSDEESLALLDSKSIEHKLSKLRQSKKVTIDELKKIFDLGVRFYNELQFKEAEIVFSSYTSLNPYDHRGPGSLAAIYLEKGQFTKALDVLNILKTYPTNDLDETILNIALCHYKLKEHLQSAAMLLIVKSENLNEFNSKRYTYLHKQLRPYL</sequence>
<gene>
    <name evidence="1" type="ORF">CCZ37_07420</name>
</gene>
<dbReference type="AlphaFoldDB" id="A0A223MXY6"/>